<dbReference type="Pfam" id="PF13171">
    <property type="entry name" value="DUF4004"/>
    <property type="match status" value="1"/>
</dbReference>
<organism evidence="1 2">
    <name type="scientific">Clostridium punense</name>
    <dbReference type="NCBI Taxonomy" id="1054297"/>
    <lineage>
        <taxon>Bacteria</taxon>
        <taxon>Bacillati</taxon>
        <taxon>Bacillota</taxon>
        <taxon>Clostridia</taxon>
        <taxon>Eubacteriales</taxon>
        <taxon>Clostridiaceae</taxon>
        <taxon>Clostridium</taxon>
    </lineage>
</organism>
<dbReference type="InterPro" id="IPR025063">
    <property type="entry name" value="DUF4004"/>
</dbReference>
<evidence type="ECO:0000313" key="2">
    <source>
        <dbReference type="Proteomes" id="UP001519308"/>
    </source>
</evidence>
<protein>
    <submittedName>
        <fullName evidence="1">DNA-binding transcriptional MerR regulator</fullName>
    </submittedName>
</protein>
<name>A0ABS4K1L1_9CLOT</name>
<proteinExistence type="predicted"/>
<keyword evidence="1" id="KW-0238">DNA-binding</keyword>
<dbReference type="Proteomes" id="UP001519308">
    <property type="component" value="Unassembled WGS sequence"/>
</dbReference>
<reference evidence="1 2" key="1">
    <citation type="submission" date="2021-03" db="EMBL/GenBank/DDBJ databases">
        <title>Genomic Encyclopedia of Type Strains, Phase IV (KMG-IV): sequencing the most valuable type-strain genomes for metagenomic binning, comparative biology and taxonomic classification.</title>
        <authorList>
            <person name="Goeker M."/>
        </authorList>
    </citation>
    <scope>NUCLEOTIDE SEQUENCE [LARGE SCALE GENOMIC DNA]</scope>
    <source>
        <strain evidence="1 2">DSM 28650</strain>
    </source>
</reference>
<dbReference type="GO" id="GO:0003677">
    <property type="term" value="F:DNA binding"/>
    <property type="evidence" value="ECO:0007669"/>
    <property type="project" value="UniProtKB-KW"/>
</dbReference>
<dbReference type="RefSeq" id="WP_021281250.1">
    <property type="nucleotide sequence ID" value="NZ_JAGGLL010000009.1"/>
</dbReference>
<gene>
    <name evidence="1" type="ORF">J2Z44_001453</name>
</gene>
<evidence type="ECO:0000313" key="1">
    <source>
        <dbReference type="EMBL" id="MBP2021657.1"/>
    </source>
</evidence>
<accession>A0ABS4K1L1</accession>
<sequence>MDEELISKKDILNITGISYGQLYRWKRKNLIPEEWFIKKSSFTGQETYFPKEKILDRINKIISLKDDMPLDDLANMFSTKTQMDNINEEKIIEDKLVSKEGFKIYKDIYGEKEVYSFKEVLCMQILEELLHNGEVTIEEGKLVIETIRDNYESLKEKGEVFLGRKLGVSICMGVIDSGELVVDNGIRVIIRLEIPRYIEELKLKGIV</sequence>
<keyword evidence="2" id="KW-1185">Reference proteome</keyword>
<dbReference type="EMBL" id="JAGGLL010000009">
    <property type="protein sequence ID" value="MBP2021657.1"/>
    <property type="molecule type" value="Genomic_DNA"/>
</dbReference>
<comment type="caution">
    <text evidence="1">The sequence shown here is derived from an EMBL/GenBank/DDBJ whole genome shotgun (WGS) entry which is preliminary data.</text>
</comment>